<proteinExistence type="inferred from homology"/>
<dbReference type="PANTHER" id="PTHR10509:SF93">
    <property type="entry name" value="CATECHOL O-METHYLTRANSFERASE DOMAIN-CONTAINING PROTEIN 1"/>
    <property type="match status" value="1"/>
</dbReference>
<protein>
    <submittedName>
        <fullName evidence="7">Catechol O-methyltransferase domain-containing protein 1</fullName>
    </submittedName>
</protein>
<name>A0A6P8X1J8_GYMAC</name>
<keyword evidence="3" id="KW-0949">S-adenosyl-L-methionine</keyword>
<dbReference type="KEGG" id="gacu:117560864"/>
<evidence type="ECO:0000313" key="6">
    <source>
        <dbReference type="Proteomes" id="UP000515161"/>
    </source>
</evidence>
<keyword evidence="5" id="KW-0732">Signal</keyword>
<dbReference type="InterPro" id="IPR002935">
    <property type="entry name" value="SAM_O-MeTrfase"/>
</dbReference>
<sequence>MAIDIKTMFFLGLAVVLTGVGKSAFIGKSHSGGKDDPVLQYIVNNSLREHPVLTKLRLRTLEDPWSIMMVASEQAQFMANLIRLINATKAIEIGMYTGYNALSMALAMPHSGNVVACEIQETYVDIAKPFFKEAGIENKIDVRHEIAMKTLDELIAAGEAGTYDFVFIDADKLNYDRYYEKSLELIRTGGIIAIDNVLWSGKVVNPAPSDLTSQALDALNKKLHKDQRIDLSMLPVGDGLSIVIKR</sequence>
<evidence type="ECO:0000313" key="7">
    <source>
        <dbReference type="RefSeq" id="XP_034093847.1"/>
    </source>
</evidence>
<dbReference type="GeneID" id="117560864"/>
<dbReference type="Gene3D" id="3.40.50.150">
    <property type="entry name" value="Vaccinia Virus protein VP39"/>
    <property type="match status" value="1"/>
</dbReference>
<keyword evidence="1" id="KW-0489">Methyltransferase</keyword>
<dbReference type="PANTHER" id="PTHR10509">
    <property type="entry name" value="O-METHYLTRANSFERASE-RELATED"/>
    <property type="match status" value="1"/>
</dbReference>
<dbReference type="Proteomes" id="UP000515161">
    <property type="component" value="Unplaced"/>
</dbReference>
<accession>A0A6P8X1J8</accession>
<dbReference type="GO" id="GO:0032259">
    <property type="term" value="P:methylation"/>
    <property type="evidence" value="ECO:0007669"/>
    <property type="project" value="UniProtKB-KW"/>
</dbReference>
<dbReference type="SUPFAM" id="SSF53335">
    <property type="entry name" value="S-adenosyl-L-methionine-dependent methyltransferases"/>
    <property type="match status" value="1"/>
</dbReference>
<dbReference type="PROSITE" id="PS51682">
    <property type="entry name" value="SAM_OMT_I"/>
    <property type="match status" value="1"/>
</dbReference>
<evidence type="ECO:0000256" key="5">
    <source>
        <dbReference type="SAM" id="SignalP"/>
    </source>
</evidence>
<dbReference type="InterPro" id="IPR029063">
    <property type="entry name" value="SAM-dependent_MTases_sf"/>
</dbReference>
<reference evidence="7" key="1">
    <citation type="submission" date="2025-08" db="UniProtKB">
        <authorList>
            <consortium name="RefSeq"/>
        </authorList>
    </citation>
    <scope>IDENTIFICATION</scope>
</reference>
<comment type="similarity">
    <text evidence="4">Belongs to the class I-like SAM-binding methyltransferase superfamily. Cation-dependent O-methyltransferase family.</text>
</comment>
<evidence type="ECO:0000256" key="3">
    <source>
        <dbReference type="ARBA" id="ARBA00022691"/>
    </source>
</evidence>
<dbReference type="GO" id="GO:0008757">
    <property type="term" value="F:S-adenosylmethionine-dependent methyltransferase activity"/>
    <property type="evidence" value="ECO:0007669"/>
    <property type="project" value="TreeGrafter"/>
</dbReference>
<dbReference type="GO" id="GO:0008171">
    <property type="term" value="F:O-methyltransferase activity"/>
    <property type="evidence" value="ECO:0007669"/>
    <property type="project" value="InterPro"/>
</dbReference>
<dbReference type="CTD" id="118881"/>
<feature type="signal peptide" evidence="5">
    <location>
        <begin position="1"/>
        <end position="23"/>
    </location>
</feature>
<gene>
    <name evidence="7" type="primary">comtd1</name>
</gene>
<evidence type="ECO:0000256" key="1">
    <source>
        <dbReference type="ARBA" id="ARBA00022603"/>
    </source>
</evidence>
<dbReference type="InterPro" id="IPR050362">
    <property type="entry name" value="Cation-dep_OMT"/>
</dbReference>
<dbReference type="RefSeq" id="XP_034093847.1">
    <property type="nucleotide sequence ID" value="XM_034237956.1"/>
</dbReference>
<dbReference type="Pfam" id="PF01596">
    <property type="entry name" value="Methyltransf_3"/>
    <property type="match status" value="1"/>
</dbReference>
<keyword evidence="6" id="KW-1185">Reference proteome</keyword>
<organism evidence="6 7">
    <name type="scientific">Gymnodraco acuticeps</name>
    <name type="common">Antarctic dragonfish</name>
    <dbReference type="NCBI Taxonomy" id="8218"/>
    <lineage>
        <taxon>Eukaryota</taxon>
        <taxon>Metazoa</taxon>
        <taxon>Chordata</taxon>
        <taxon>Craniata</taxon>
        <taxon>Vertebrata</taxon>
        <taxon>Euteleostomi</taxon>
        <taxon>Actinopterygii</taxon>
        <taxon>Neopterygii</taxon>
        <taxon>Teleostei</taxon>
        <taxon>Neoteleostei</taxon>
        <taxon>Acanthomorphata</taxon>
        <taxon>Eupercaria</taxon>
        <taxon>Perciformes</taxon>
        <taxon>Notothenioidei</taxon>
        <taxon>Bathydraconidae</taxon>
        <taxon>Gymnodraco</taxon>
    </lineage>
</organism>
<evidence type="ECO:0000256" key="4">
    <source>
        <dbReference type="ARBA" id="ARBA00023453"/>
    </source>
</evidence>
<keyword evidence="2" id="KW-0808">Transferase</keyword>
<evidence type="ECO:0000256" key="2">
    <source>
        <dbReference type="ARBA" id="ARBA00022679"/>
    </source>
</evidence>
<dbReference type="OrthoDB" id="10251242at2759"/>
<dbReference type="AlphaFoldDB" id="A0A6P8X1J8"/>
<dbReference type="InParanoid" id="A0A6P8X1J8"/>
<feature type="chain" id="PRO_5027863001" evidence="5">
    <location>
        <begin position="24"/>
        <end position="246"/>
    </location>
</feature>